<sequence length="242" mass="25340">MARRVLTLLASVLAAALPPALAQADASLMPEGASEMRVGAVYGSAPSAPGSATRSAFLLPQFSALWSNGVFIDGLALGRQLSPDPLLEYGPLVALNLGAQRADGGRTVQPVLGGFVRYTPLRELQLQAQLAAPVGRGEGGVVLHVRAGTRLDLAPHQWLEAGVGGAWADQAYLRTDFGSARFTPSAGVLAVSADLRWGWQISRKVTLTASLQASLLQGDAAASPRTRQRTGWVNVLGISYSF</sequence>
<dbReference type="PANTHER" id="PTHR38776:SF1">
    <property type="entry name" value="MLTA-INTERACTING PROTEIN-RELATED"/>
    <property type="match status" value="1"/>
</dbReference>
<evidence type="ECO:0000256" key="1">
    <source>
        <dbReference type="ARBA" id="ARBA00004442"/>
    </source>
</evidence>
<evidence type="ECO:0000256" key="6">
    <source>
        <dbReference type="SAM" id="SignalP"/>
    </source>
</evidence>
<dbReference type="EMBL" id="JACEZU010000017">
    <property type="protein sequence ID" value="MBA5690435.1"/>
    <property type="molecule type" value="Genomic_DNA"/>
</dbReference>
<dbReference type="RefSeq" id="WP_182157233.1">
    <property type="nucleotide sequence ID" value="NZ_JACEZU010000017.1"/>
</dbReference>
<evidence type="ECO:0000256" key="4">
    <source>
        <dbReference type="ARBA" id="ARBA00023136"/>
    </source>
</evidence>
<keyword evidence="4" id="KW-0472">Membrane</keyword>
<comment type="subcellular location">
    <subcellularLocation>
        <location evidence="1">Cell outer membrane</location>
    </subcellularLocation>
</comment>
<evidence type="ECO:0000313" key="8">
    <source>
        <dbReference type="Proteomes" id="UP000573499"/>
    </source>
</evidence>
<evidence type="ECO:0000256" key="3">
    <source>
        <dbReference type="ARBA" id="ARBA00022729"/>
    </source>
</evidence>
<evidence type="ECO:0000313" key="7">
    <source>
        <dbReference type="EMBL" id="MBA5690435.1"/>
    </source>
</evidence>
<reference evidence="7 8" key="1">
    <citation type="submission" date="2020-07" db="EMBL/GenBank/DDBJ databases">
        <title>Novel species isolated from subtropical streams in China.</title>
        <authorList>
            <person name="Lu H."/>
        </authorList>
    </citation>
    <scope>NUCLEOTIDE SEQUENCE [LARGE SCALE GENOMIC DNA]</scope>
    <source>
        <strain evidence="7 8">LX47W</strain>
    </source>
</reference>
<feature type="chain" id="PRO_5030534877" evidence="6">
    <location>
        <begin position="25"/>
        <end position="242"/>
    </location>
</feature>
<comment type="similarity">
    <text evidence="2">Belongs to the MipA/OmpV family.</text>
</comment>
<comment type="caution">
    <text evidence="7">The sequence shown here is derived from an EMBL/GenBank/DDBJ whole genome shotgun (WGS) entry which is preliminary data.</text>
</comment>
<proteinExistence type="inferred from homology"/>
<keyword evidence="5" id="KW-0998">Cell outer membrane</keyword>
<dbReference type="Pfam" id="PF06629">
    <property type="entry name" value="MipA"/>
    <property type="match status" value="1"/>
</dbReference>
<keyword evidence="8" id="KW-1185">Reference proteome</keyword>
<protein>
    <submittedName>
        <fullName evidence="7">MipA/OmpV family protein</fullName>
    </submittedName>
</protein>
<evidence type="ECO:0000256" key="2">
    <source>
        <dbReference type="ARBA" id="ARBA00005722"/>
    </source>
</evidence>
<dbReference type="Proteomes" id="UP000573499">
    <property type="component" value="Unassembled WGS sequence"/>
</dbReference>
<gene>
    <name evidence="7" type="ORF">H3H39_25670</name>
</gene>
<evidence type="ECO:0000256" key="5">
    <source>
        <dbReference type="ARBA" id="ARBA00023237"/>
    </source>
</evidence>
<dbReference type="PANTHER" id="PTHR38776">
    <property type="entry name" value="MLTA-INTERACTING PROTEIN-RELATED"/>
    <property type="match status" value="1"/>
</dbReference>
<organism evidence="7 8">
    <name type="scientific">Rugamonas apoptosis</name>
    <dbReference type="NCBI Taxonomy" id="2758570"/>
    <lineage>
        <taxon>Bacteria</taxon>
        <taxon>Pseudomonadati</taxon>
        <taxon>Pseudomonadota</taxon>
        <taxon>Betaproteobacteria</taxon>
        <taxon>Burkholderiales</taxon>
        <taxon>Oxalobacteraceae</taxon>
        <taxon>Telluria group</taxon>
        <taxon>Rugamonas</taxon>
    </lineage>
</organism>
<feature type="signal peptide" evidence="6">
    <location>
        <begin position="1"/>
        <end position="24"/>
    </location>
</feature>
<dbReference type="AlphaFoldDB" id="A0A7W2IN48"/>
<dbReference type="GO" id="GO:0009279">
    <property type="term" value="C:cell outer membrane"/>
    <property type="evidence" value="ECO:0007669"/>
    <property type="project" value="UniProtKB-SubCell"/>
</dbReference>
<dbReference type="InterPro" id="IPR010583">
    <property type="entry name" value="MipA"/>
</dbReference>
<name>A0A7W2IN48_9BURK</name>
<accession>A0A7W2IN48</accession>
<keyword evidence="3 6" id="KW-0732">Signal</keyword>